<keyword evidence="1" id="KW-0804">Transcription</keyword>
<dbReference type="Proteomes" id="UP001604336">
    <property type="component" value="Unassembled WGS sequence"/>
</dbReference>
<evidence type="ECO:0000313" key="1">
    <source>
        <dbReference type="EMBL" id="KAL2512788.1"/>
    </source>
</evidence>
<comment type="caution">
    <text evidence="1">The sequence shown here is derived from an EMBL/GenBank/DDBJ whole genome shotgun (WGS) entry which is preliminary data.</text>
</comment>
<accession>A0ABD1TJ77</accession>
<reference evidence="2" key="1">
    <citation type="submission" date="2024-07" db="EMBL/GenBank/DDBJ databases">
        <title>Two chromosome-level genome assemblies of Korean endemic species Abeliophyllum distichum and Forsythia ovata (Oleaceae).</title>
        <authorList>
            <person name="Jang H."/>
        </authorList>
    </citation>
    <scope>NUCLEOTIDE SEQUENCE [LARGE SCALE GENOMIC DNA]</scope>
</reference>
<sequence length="165" mass="18999">MEWDISFLRYLPDDLPDSDNDAIDEVLSSAEPQGVNNIGEIIVEPDYDPSKRRDGDWRYASLKFGKVTFEQLRFWTDEKFAAEGGKEFLESEKILEIESEYEVLAFNARLFDQYVFSFDTRLFIIDVQHQDKGKEIAIDEEENVASKRALEDEGAAVDSGRVKKS</sequence>
<protein>
    <submittedName>
        <fullName evidence="1">DNA-directed RNA polymerase subunit beta</fullName>
    </submittedName>
</protein>
<dbReference type="AlphaFoldDB" id="A0ABD1TJ77"/>
<keyword evidence="1" id="KW-0240">DNA-directed RNA polymerase</keyword>
<evidence type="ECO:0000313" key="2">
    <source>
        <dbReference type="Proteomes" id="UP001604336"/>
    </source>
</evidence>
<organism evidence="1 2">
    <name type="scientific">Abeliophyllum distichum</name>
    <dbReference type="NCBI Taxonomy" id="126358"/>
    <lineage>
        <taxon>Eukaryota</taxon>
        <taxon>Viridiplantae</taxon>
        <taxon>Streptophyta</taxon>
        <taxon>Embryophyta</taxon>
        <taxon>Tracheophyta</taxon>
        <taxon>Spermatophyta</taxon>
        <taxon>Magnoliopsida</taxon>
        <taxon>eudicotyledons</taxon>
        <taxon>Gunneridae</taxon>
        <taxon>Pentapetalae</taxon>
        <taxon>asterids</taxon>
        <taxon>lamiids</taxon>
        <taxon>Lamiales</taxon>
        <taxon>Oleaceae</taxon>
        <taxon>Forsythieae</taxon>
        <taxon>Abeliophyllum</taxon>
    </lineage>
</organism>
<name>A0ABD1TJ77_9LAMI</name>
<keyword evidence="2" id="KW-1185">Reference proteome</keyword>
<proteinExistence type="predicted"/>
<dbReference type="EMBL" id="JBFOLK010000005">
    <property type="protein sequence ID" value="KAL2512788.1"/>
    <property type="molecule type" value="Genomic_DNA"/>
</dbReference>
<dbReference type="GO" id="GO:0000428">
    <property type="term" value="C:DNA-directed RNA polymerase complex"/>
    <property type="evidence" value="ECO:0007669"/>
    <property type="project" value="UniProtKB-KW"/>
</dbReference>
<gene>
    <name evidence="1" type="ORF">Adt_18388</name>
</gene>